<dbReference type="SUPFAM" id="SSF75217">
    <property type="entry name" value="alpha/beta knot"/>
    <property type="match status" value="1"/>
</dbReference>
<dbReference type="InterPro" id="IPR029028">
    <property type="entry name" value="Alpha/beta_knot_MTases"/>
</dbReference>
<dbReference type="Gene3D" id="3.40.1280.10">
    <property type="match status" value="1"/>
</dbReference>
<dbReference type="GO" id="GO:0003723">
    <property type="term" value="F:RNA binding"/>
    <property type="evidence" value="ECO:0007669"/>
    <property type="project" value="InterPro"/>
</dbReference>
<keyword evidence="1 4" id="KW-0489">Methyltransferase</keyword>
<dbReference type="InterPro" id="IPR001537">
    <property type="entry name" value="SpoU_MeTrfase"/>
</dbReference>
<dbReference type="InterPro" id="IPR029026">
    <property type="entry name" value="tRNA_m1G_MTases_N"/>
</dbReference>
<sequence length="53" mass="6087">MELFVAFVEPQFTGNIGFLARTMANFSLKNLILVNPPPLDKDVYRFAKHAKYI</sequence>
<protein>
    <submittedName>
        <fullName evidence="4">RNA methyltransferase</fullName>
    </submittedName>
</protein>
<accession>A0A7J3T9F9</accession>
<dbReference type="GO" id="GO:0032259">
    <property type="term" value="P:methylation"/>
    <property type="evidence" value="ECO:0007669"/>
    <property type="project" value="UniProtKB-KW"/>
</dbReference>
<feature type="domain" description="tRNA/rRNA methyltransferase SpoU type" evidence="3">
    <location>
        <begin position="3"/>
        <end position="51"/>
    </location>
</feature>
<evidence type="ECO:0000313" key="4">
    <source>
        <dbReference type="EMBL" id="HHE75584.1"/>
    </source>
</evidence>
<name>A0A7J3T9F9_9ARCH</name>
<reference evidence="4" key="1">
    <citation type="journal article" date="2020" name="mSystems">
        <title>Genome- and Community-Level Interaction Insights into Carbon Utilization and Element Cycling Functions of Hydrothermarchaeota in Hydrothermal Sediment.</title>
        <authorList>
            <person name="Zhou Z."/>
            <person name="Liu Y."/>
            <person name="Xu W."/>
            <person name="Pan J."/>
            <person name="Luo Z.H."/>
            <person name="Li M."/>
        </authorList>
    </citation>
    <scope>NUCLEOTIDE SEQUENCE [LARGE SCALE GENOMIC DNA]</scope>
    <source>
        <strain evidence="4">HyVt-85</strain>
    </source>
</reference>
<organism evidence="4">
    <name type="scientific">Candidatus Aciduliprofundum boonei</name>
    <dbReference type="NCBI Taxonomy" id="379547"/>
    <lineage>
        <taxon>Archaea</taxon>
        <taxon>Methanobacteriati</taxon>
        <taxon>Thermoplasmatota</taxon>
        <taxon>DHVE2 group</taxon>
        <taxon>Candidatus Aciduliprofundum</taxon>
    </lineage>
</organism>
<dbReference type="Pfam" id="PF00588">
    <property type="entry name" value="SpoU_methylase"/>
    <property type="match status" value="1"/>
</dbReference>
<dbReference type="GO" id="GO:0008173">
    <property type="term" value="F:RNA methyltransferase activity"/>
    <property type="evidence" value="ECO:0007669"/>
    <property type="project" value="InterPro"/>
</dbReference>
<feature type="non-terminal residue" evidence="4">
    <location>
        <position position="53"/>
    </location>
</feature>
<dbReference type="Proteomes" id="UP000886130">
    <property type="component" value="Unassembled WGS sequence"/>
</dbReference>
<gene>
    <name evidence="4" type="ORF">ENL31_00465</name>
</gene>
<dbReference type="EMBL" id="DRTM01000035">
    <property type="protein sequence ID" value="HHE75584.1"/>
    <property type="molecule type" value="Genomic_DNA"/>
</dbReference>
<evidence type="ECO:0000259" key="3">
    <source>
        <dbReference type="Pfam" id="PF00588"/>
    </source>
</evidence>
<dbReference type="AlphaFoldDB" id="A0A7J3T9F9"/>
<keyword evidence="2" id="KW-0808">Transferase</keyword>
<comment type="caution">
    <text evidence="4">The sequence shown here is derived from an EMBL/GenBank/DDBJ whole genome shotgun (WGS) entry which is preliminary data.</text>
</comment>
<evidence type="ECO:0000256" key="2">
    <source>
        <dbReference type="ARBA" id="ARBA00022679"/>
    </source>
</evidence>
<proteinExistence type="predicted"/>
<evidence type="ECO:0000256" key="1">
    <source>
        <dbReference type="ARBA" id="ARBA00022603"/>
    </source>
</evidence>
<dbReference type="GO" id="GO:0006396">
    <property type="term" value="P:RNA processing"/>
    <property type="evidence" value="ECO:0007669"/>
    <property type="project" value="InterPro"/>
</dbReference>